<evidence type="ECO:0000259" key="10">
    <source>
        <dbReference type="PROSITE" id="PS50011"/>
    </source>
</evidence>
<evidence type="ECO:0000256" key="4">
    <source>
        <dbReference type="ARBA" id="ARBA00022741"/>
    </source>
</evidence>
<dbReference type="Gene3D" id="1.10.510.10">
    <property type="entry name" value="Transferase(Phosphotransferase) domain 1"/>
    <property type="match status" value="1"/>
</dbReference>
<dbReference type="InterPro" id="IPR011009">
    <property type="entry name" value="Kinase-like_dom_sf"/>
</dbReference>
<dbReference type="Proteomes" id="UP000276133">
    <property type="component" value="Unassembled WGS sequence"/>
</dbReference>
<dbReference type="PANTHER" id="PTHR24353:SF153">
    <property type="entry name" value="CAMP-DEPENDENT PROTEIN KINASE CATALYTIC SUBUNIT 1"/>
    <property type="match status" value="1"/>
</dbReference>
<protein>
    <recommendedName>
        <fullName evidence="1">cAMP-dependent protein kinase</fullName>
        <ecNumber evidence="1">2.7.11.11</ecNumber>
    </recommendedName>
</protein>
<dbReference type="AlphaFoldDB" id="A0A3M7P986"/>
<evidence type="ECO:0000313" key="12">
    <source>
        <dbReference type="EMBL" id="RMZ95264.1"/>
    </source>
</evidence>
<dbReference type="Pfam" id="PF00069">
    <property type="entry name" value="Pkinase"/>
    <property type="match status" value="1"/>
</dbReference>
<evidence type="ECO:0000256" key="6">
    <source>
        <dbReference type="ARBA" id="ARBA00022840"/>
    </source>
</evidence>
<dbReference type="PROSITE" id="PS50011">
    <property type="entry name" value="PROTEIN_KINASE_DOM"/>
    <property type="match status" value="1"/>
</dbReference>
<evidence type="ECO:0000259" key="11">
    <source>
        <dbReference type="PROSITE" id="PS51285"/>
    </source>
</evidence>
<dbReference type="InterPro" id="IPR008271">
    <property type="entry name" value="Ser/Thr_kinase_AS"/>
</dbReference>
<proteinExistence type="predicted"/>
<dbReference type="EMBL" id="REGN01012479">
    <property type="protein sequence ID" value="RMZ95264.1"/>
    <property type="molecule type" value="Genomic_DNA"/>
</dbReference>
<keyword evidence="13" id="KW-1185">Reference proteome</keyword>
<keyword evidence="2" id="KW-0723">Serine/threonine-protein kinase</keyword>
<dbReference type="InterPro" id="IPR000961">
    <property type="entry name" value="AGC-kinase_C"/>
</dbReference>
<dbReference type="GO" id="GO:0005634">
    <property type="term" value="C:nucleus"/>
    <property type="evidence" value="ECO:0007669"/>
    <property type="project" value="TreeGrafter"/>
</dbReference>
<feature type="binding site" evidence="9">
    <location>
        <position position="250"/>
    </location>
    <ligand>
        <name>ATP</name>
        <dbReference type="ChEBI" id="CHEBI:30616"/>
    </ligand>
</feature>
<evidence type="ECO:0000256" key="3">
    <source>
        <dbReference type="ARBA" id="ARBA00022679"/>
    </source>
</evidence>
<feature type="domain" description="AGC-kinase C-terminal" evidence="11">
    <location>
        <begin position="479"/>
        <end position="532"/>
    </location>
</feature>
<organism evidence="12 13">
    <name type="scientific">Brachionus plicatilis</name>
    <name type="common">Marine rotifer</name>
    <name type="synonym">Brachionus muelleri</name>
    <dbReference type="NCBI Taxonomy" id="10195"/>
    <lineage>
        <taxon>Eukaryota</taxon>
        <taxon>Metazoa</taxon>
        <taxon>Spiralia</taxon>
        <taxon>Gnathifera</taxon>
        <taxon>Rotifera</taxon>
        <taxon>Eurotatoria</taxon>
        <taxon>Monogononta</taxon>
        <taxon>Pseudotrocha</taxon>
        <taxon>Ploima</taxon>
        <taxon>Brachionidae</taxon>
        <taxon>Brachionus</taxon>
    </lineage>
</organism>
<evidence type="ECO:0000256" key="9">
    <source>
        <dbReference type="PROSITE-ProRule" id="PRU10141"/>
    </source>
</evidence>
<name>A0A3M7P986_BRAPC</name>
<dbReference type="Gene3D" id="3.30.200.20">
    <property type="entry name" value="Phosphorylase Kinase, domain 1"/>
    <property type="match status" value="1"/>
</dbReference>
<reference evidence="12 13" key="1">
    <citation type="journal article" date="2018" name="Sci. Rep.">
        <title>Genomic signatures of local adaptation to the degree of environmental predictability in rotifers.</title>
        <authorList>
            <person name="Franch-Gras L."/>
            <person name="Hahn C."/>
            <person name="Garcia-Roger E.M."/>
            <person name="Carmona M.J."/>
            <person name="Serra M."/>
            <person name="Gomez A."/>
        </authorList>
    </citation>
    <scope>NUCLEOTIDE SEQUENCE [LARGE SCALE GENOMIC DNA]</scope>
    <source>
        <strain evidence="12">HYR1</strain>
    </source>
</reference>
<keyword evidence="3" id="KW-0808">Transferase</keyword>
<evidence type="ECO:0000256" key="5">
    <source>
        <dbReference type="ARBA" id="ARBA00022777"/>
    </source>
</evidence>
<dbReference type="InterPro" id="IPR000719">
    <property type="entry name" value="Prot_kinase_dom"/>
</dbReference>
<keyword evidence="6 9" id="KW-0067">ATP-binding</keyword>
<dbReference type="STRING" id="10195.A0A3M7P986"/>
<dbReference type="FunFam" id="1.10.510.10:FF:000465">
    <property type="entry name" value="Non-specific serine/threonine protein kinase"/>
    <property type="match status" value="1"/>
</dbReference>
<evidence type="ECO:0000256" key="1">
    <source>
        <dbReference type="ARBA" id="ARBA00012444"/>
    </source>
</evidence>
<keyword evidence="5 12" id="KW-0418">Kinase</keyword>
<accession>A0A3M7P986</accession>
<evidence type="ECO:0000256" key="2">
    <source>
        <dbReference type="ARBA" id="ARBA00022527"/>
    </source>
</evidence>
<keyword evidence="4 9" id="KW-0547">Nucleotide-binding</keyword>
<feature type="domain" description="Protein kinase" evidence="10">
    <location>
        <begin position="221"/>
        <end position="478"/>
    </location>
</feature>
<dbReference type="PROSITE" id="PS00108">
    <property type="entry name" value="PROTEIN_KINASE_ST"/>
    <property type="match status" value="1"/>
</dbReference>
<sequence length="532" mass="61862">MYNKVFEISNGIVKKQSVHNISSSNAGLRKQSVHQTSSSFMKMSIYETFYNPDIPFNLASKKSMQEREKLRKEQLQKNRVDPISIQKIRSVRDSLQALTHRISSQKALTDRISSQKALTDRVSSQKIRSFRNSSQKALVDRVSSESYFLMGLLHKSRTDDSDNESENYAFNENIEYHETKKKKYSRPITSPYDLAVKNRETFLKKYFNPVKAQANLSINHFILMCTLGRGSFGRVLLAYHEENNKYYAVKVLNKEKLVKNYQIAHTINERNILYACHHPNIIYLYASFKDNSNVYFVNDVYCNSDLYSLLKRYKSFDEHYSKFLCANIFMALEYLHANDVIYRDLKPENILIANNGYLKLTDFGFAKKISTYAETMCGTPDYISPEVLSGKPYGKSVDWWAFGIFTYEMNFGKPPFSASNKNDTDALYQIILNGHYSIPTKFSPVLGDLCTKLLEKNTKRRLGCLRRGSCDIRDHPWFNSLDWMALYEQAFPAPYVPRPQSPDDVVRKNSSKHEESIFISKYDQYKNEFIDF</sequence>
<comment type="caution">
    <text evidence="12">The sequence shown here is derived from an EMBL/GenBank/DDBJ whole genome shotgun (WGS) entry which is preliminary data.</text>
</comment>
<dbReference type="PROSITE" id="PS00107">
    <property type="entry name" value="PROTEIN_KINASE_ATP"/>
    <property type="match status" value="1"/>
</dbReference>
<dbReference type="SMART" id="SM00220">
    <property type="entry name" value="S_TKc"/>
    <property type="match status" value="1"/>
</dbReference>
<comment type="catalytic activity">
    <reaction evidence="7">
        <text>L-threonyl-[protein] + ATP = O-phospho-L-threonyl-[protein] + ADP + H(+)</text>
        <dbReference type="Rhea" id="RHEA:46608"/>
        <dbReference type="Rhea" id="RHEA-COMP:11060"/>
        <dbReference type="Rhea" id="RHEA-COMP:11605"/>
        <dbReference type="ChEBI" id="CHEBI:15378"/>
        <dbReference type="ChEBI" id="CHEBI:30013"/>
        <dbReference type="ChEBI" id="CHEBI:30616"/>
        <dbReference type="ChEBI" id="CHEBI:61977"/>
        <dbReference type="ChEBI" id="CHEBI:456216"/>
        <dbReference type="EC" id="2.7.11.11"/>
    </reaction>
</comment>
<dbReference type="OrthoDB" id="63267at2759"/>
<dbReference type="GO" id="GO:0005829">
    <property type="term" value="C:cytosol"/>
    <property type="evidence" value="ECO:0007669"/>
    <property type="project" value="TreeGrafter"/>
</dbReference>
<dbReference type="GO" id="GO:0004691">
    <property type="term" value="F:cAMP-dependent protein kinase activity"/>
    <property type="evidence" value="ECO:0007669"/>
    <property type="project" value="UniProtKB-EC"/>
</dbReference>
<gene>
    <name evidence="12" type="ORF">BpHYR1_003614</name>
</gene>
<comment type="catalytic activity">
    <reaction evidence="8">
        <text>L-seryl-[protein] + ATP = O-phospho-L-seryl-[protein] + ADP + H(+)</text>
        <dbReference type="Rhea" id="RHEA:17989"/>
        <dbReference type="Rhea" id="RHEA-COMP:9863"/>
        <dbReference type="Rhea" id="RHEA-COMP:11604"/>
        <dbReference type="ChEBI" id="CHEBI:15378"/>
        <dbReference type="ChEBI" id="CHEBI:29999"/>
        <dbReference type="ChEBI" id="CHEBI:30616"/>
        <dbReference type="ChEBI" id="CHEBI:83421"/>
        <dbReference type="ChEBI" id="CHEBI:456216"/>
        <dbReference type="EC" id="2.7.11.11"/>
    </reaction>
</comment>
<dbReference type="SUPFAM" id="SSF56112">
    <property type="entry name" value="Protein kinase-like (PK-like)"/>
    <property type="match status" value="1"/>
</dbReference>
<dbReference type="GO" id="GO:0005952">
    <property type="term" value="C:cAMP-dependent protein kinase complex"/>
    <property type="evidence" value="ECO:0007669"/>
    <property type="project" value="TreeGrafter"/>
</dbReference>
<dbReference type="GO" id="GO:0005524">
    <property type="term" value="F:ATP binding"/>
    <property type="evidence" value="ECO:0007669"/>
    <property type="project" value="UniProtKB-UniRule"/>
</dbReference>
<evidence type="ECO:0000256" key="8">
    <source>
        <dbReference type="ARBA" id="ARBA00047454"/>
    </source>
</evidence>
<evidence type="ECO:0000313" key="13">
    <source>
        <dbReference type="Proteomes" id="UP000276133"/>
    </source>
</evidence>
<dbReference type="PROSITE" id="PS51285">
    <property type="entry name" value="AGC_KINASE_CTER"/>
    <property type="match status" value="1"/>
</dbReference>
<dbReference type="FunFam" id="3.30.200.20:FF:000042">
    <property type="entry name" value="Aurora kinase A"/>
    <property type="match status" value="1"/>
</dbReference>
<dbReference type="PANTHER" id="PTHR24353">
    <property type="entry name" value="CYCLIC NUCLEOTIDE-DEPENDENT PROTEIN KINASE"/>
    <property type="match status" value="1"/>
</dbReference>
<dbReference type="EC" id="2.7.11.11" evidence="1"/>
<dbReference type="InterPro" id="IPR017441">
    <property type="entry name" value="Protein_kinase_ATP_BS"/>
</dbReference>
<evidence type="ECO:0000256" key="7">
    <source>
        <dbReference type="ARBA" id="ARBA00047292"/>
    </source>
</evidence>